<evidence type="ECO:0000313" key="1">
    <source>
        <dbReference type="EMBL" id="KAJ7201878.1"/>
    </source>
</evidence>
<dbReference type="Proteomes" id="UP001219525">
    <property type="component" value="Unassembled WGS sequence"/>
</dbReference>
<dbReference type="AlphaFoldDB" id="A0AAD6V3I5"/>
<evidence type="ECO:0000313" key="2">
    <source>
        <dbReference type="Proteomes" id="UP001219525"/>
    </source>
</evidence>
<name>A0AAD6V3I5_9AGAR</name>
<organism evidence="1 2">
    <name type="scientific">Mycena pura</name>
    <dbReference type="NCBI Taxonomy" id="153505"/>
    <lineage>
        <taxon>Eukaryota</taxon>
        <taxon>Fungi</taxon>
        <taxon>Dikarya</taxon>
        <taxon>Basidiomycota</taxon>
        <taxon>Agaricomycotina</taxon>
        <taxon>Agaricomycetes</taxon>
        <taxon>Agaricomycetidae</taxon>
        <taxon>Agaricales</taxon>
        <taxon>Marasmiineae</taxon>
        <taxon>Mycenaceae</taxon>
        <taxon>Mycena</taxon>
    </lineage>
</organism>
<dbReference type="EMBL" id="JARJCW010000057">
    <property type="protein sequence ID" value="KAJ7201878.1"/>
    <property type="molecule type" value="Genomic_DNA"/>
</dbReference>
<sequence>MEHPQMLNLSTPQARPLLAESTANDWLAHMILAVKTVAAGAEFIPLPYLRAAFGTVVVLLETVDKMKKNRDDLRDLCASTFEIVLILRTEISAHGQEVGPRFMSLCEDLTAFLHMLQTGLENLIQRRATVRGRLKEFISTASIRDRIERYRNRVDELRSNFLLVATIENNCNMADIQKILSALNGSSQIASQFRQVPLGDINLLHEPAISNKVHKIKVFTARISGQPSTMTVAQYQDDEKWKRDLELCSRFRHPSVWQLFGISTSPGLHGLVYYDELIPLSIYRKFHRPSSDLVWVCTEGVLACSQYHRFTDAEGEDTGNEATICVKRESAQLCLAMPGLESEYDIDPIESNLSSWHCWQFKHQNTSTDIVHIAAALATPSSVDRVTALSQSLQWEHFFATLIPSWTASLVNHSMQTKLFLGSILSAPLGEECGTIVPVGYIPNTSPTRIQPWVQIPSVEAHSHPGVNAGRERFTFLPGCFKKTEMSEAQTLFGSALKFEGCTDVLTSWLSQSNRCIGETVSKGGKRYRYGVVDMLECEIDSDPQFQHHLHTEGISSEVHIFLSPLGLRKQGLRISVDFSESDLFYWSLEPSGTTRLTQDECDSFGLPRLKIVFIPVANLWYDYHYNAIREFFEAKGVDPYGSDVTELMGLPLAEMENAVE</sequence>
<dbReference type="CDD" id="cd21037">
    <property type="entry name" value="MLKL_NTD"/>
    <property type="match status" value="1"/>
</dbReference>
<proteinExistence type="predicted"/>
<keyword evidence="2" id="KW-1185">Reference proteome</keyword>
<accession>A0AAD6V3I5</accession>
<comment type="caution">
    <text evidence="1">The sequence shown here is derived from an EMBL/GenBank/DDBJ whole genome shotgun (WGS) entry which is preliminary data.</text>
</comment>
<gene>
    <name evidence="1" type="ORF">GGX14DRAFT_464160</name>
</gene>
<protein>
    <submittedName>
        <fullName evidence="1">Uncharacterized protein</fullName>
    </submittedName>
</protein>
<reference evidence="1" key="1">
    <citation type="submission" date="2023-03" db="EMBL/GenBank/DDBJ databases">
        <title>Massive genome expansion in bonnet fungi (Mycena s.s.) driven by repeated elements and novel gene families across ecological guilds.</title>
        <authorList>
            <consortium name="Lawrence Berkeley National Laboratory"/>
            <person name="Harder C.B."/>
            <person name="Miyauchi S."/>
            <person name="Viragh M."/>
            <person name="Kuo A."/>
            <person name="Thoen E."/>
            <person name="Andreopoulos B."/>
            <person name="Lu D."/>
            <person name="Skrede I."/>
            <person name="Drula E."/>
            <person name="Henrissat B."/>
            <person name="Morin E."/>
            <person name="Kohler A."/>
            <person name="Barry K."/>
            <person name="LaButti K."/>
            <person name="Morin E."/>
            <person name="Salamov A."/>
            <person name="Lipzen A."/>
            <person name="Mereny Z."/>
            <person name="Hegedus B."/>
            <person name="Baldrian P."/>
            <person name="Stursova M."/>
            <person name="Weitz H."/>
            <person name="Taylor A."/>
            <person name="Grigoriev I.V."/>
            <person name="Nagy L.G."/>
            <person name="Martin F."/>
            <person name="Kauserud H."/>
        </authorList>
    </citation>
    <scope>NUCLEOTIDE SEQUENCE</scope>
    <source>
        <strain evidence="1">9144</strain>
    </source>
</reference>
<dbReference type="InterPro" id="IPR059179">
    <property type="entry name" value="MLKL-like_MCAfunc"/>
</dbReference>